<evidence type="ECO:0000313" key="2">
    <source>
        <dbReference type="Proteomes" id="UP001497457"/>
    </source>
</evidence>
<dbReference type="AlphaFoldDB" id="A0ABC8VX75"/>
<reference evidence="1 2" key="2">
    <citation type="submission" date="2024-10" db="EMBL/GenBank/DDBJ databases">
        <authorList>
            <person name="Ryan C."/>
        </authorList>
    </citation>
    <scope>NUCLEOTIDE SEQUENCE [LARGE SCALE GENOMIC DNA]</scope>
</reference>
<reference evidence="2" key="1">
    <citation type="submission" date="2024-06" db="EMBL/GenBank/DDBJ databases">
        <authorList>
            <person name="Ryan C."/>
        </authorList>
    </citation>
    <scope>NUCLEOTIDE SEQUENCE [LARGE SCALE GENOMIC DNA]</scope>
</reference>
<protein>
    <recommendedName>
        <fullName evidence="3">F-box domain-containing protein</fullName>
    </recommendedName>
</protein>
<dbReference type="SUPFAM" id="SSF81383">
    <property type="entry name" value="F-box domain"/>
    <property type="match status" value="1"/>
</dbReference>
<keyword evidence="2" id="KW-1185">Reference proteome</keyword>
<dbReference type="InterPro" id="IPR036047">
    <property type="entry name" value="F-box-like_dom_sf"/>
</dbReference>
<organism evidence="1 2">
    <name type="scientific">Urochloa decumbens</name>
    <dbReference type="NCBI Taxonomy" id="240449"/>
    <lineage>
        <taxon>Eukaryota</taxon>
        <taxon>Viridiplantae</taxon>
        <taxon>Streptophyta</taxon>
        <taxon>Embryophyta</taxon>
        <taxon>Tracheophyta</taxon>
        <taxon>Spermatophyta</taxon>
        <taxon>Magnoliopsida</taxon>
        <taxon>Liliopsida</taxon>
        <taxon>Poales</taxon>
        <taxon>Poaceae</taxon>
        <taxon>PACMAD clade</taxon>
        <taxon>Panicoideae</taxon>
        <taxon>Panicodae</taxon>
        <taxon>Paniceae</taxon>
        <taxon>Melinidinae</taxon>
        <taxon>Urochloa</taxon>
    </lineage>
</organism>
<dbReference type="EMBL" id="OZ075121">
    <property type="protein sequence ID" value="CAL4898302.1"/>
    <property type="molecule type" value="Genomic_DNA"/>
</dbReference>
<dbReference type="Proteomes" id="UP001497457">
    <property type="component" value="Chromosome 11b"/>
</dbReference>
<evidence type="ECO:0000313" key="1">
    <source>
        <dbReference type="EMBL" id="CAL4898302.1"/>
    </source>
</evidence>
<sequence>MTGRRPPIQGFGSARAAMDVMDDDALCLVLERVDSHVSLICAAAVCKRWRRAIADAAFLRRYRSLHAPAVAGEFHNGAWRSNEGPVFVPSSPSMVDARHLSLDFLPNDPGAWTVVDSRGSLLLLLLLLMDMRLLGNGFPDMVICEPLTRRFEIISPPAEHIKEGRSFLIDVTANETGGGISISNFRVLCMFHCGDGVMHTAMLTAGSSWSEKSICHAVPNFHSTKFLGRAGGSRYFCVEGTSLVILDGSTGDFTSSVFPAIGVFDFDMERCNFFVTELRDGKPRIVTVSHCTLKVFARLGSGEWALEKSVLLWQSTRGLPGYNLLFFHYDQDILTRGTGSVILSPWSVVLCPQFAEKWRYSINLETMEAERASCDMGLMVYRCDLPWPPVLHAHLDR</sequence>
<gene>
    <name evidence="1" type="ORF">URODEC1_LOCUS7684</name>
</gene>
<dbReference type="PANTHER" id="PTHR33207">
    <property type="entry name" value="F-BOX DOMAIN CONTAINING PROTEIN-RELATED"/>
    <property type="match status" value="1"/>
</dbReference>
<evidence type="ECO:0008006" key="3">
    <source>
        <dbReference type="Google" id="ProtNLM"/>
    </source>
</evidence>
<proteinExistence type="predicted"/>
<accession>A0ABC8VX75</accession>
<name>A0ABC8VX75_9POAL</name>